<gene>
    <name evidence="1" type="ORF">I79_022675</name>
</gene>
<dbReference type="InParanoid" id="G3IFZ8"/>
<accession>G3IFZ8</accession>
<organism evidence="1 2">
    <name type="scientific">Cricetulus griseus</name>
    <name type="common">Chinese hamster</name>
    <name type="synonym">Cricetulus barabensis griseus</name>
    <dbReference type="NCBI Taxonomy" id="10029"/>
    <lineage>
        <taxon>Eukaryota</taxon>
        <taxon>Metazoa</taxon>
        <taxon>Chordata</taxon>
        <taxon>Craniata</taxon>
        <taxon>Vertebrata</taxon>
        <taxon>Euteleostomi</taxon>
        <taxon>Mammalia</taxon>
        <taxon>Eutheria</taxon>
        <taxon>Euarchontoglires</taxon>
        <taxon>Glires</taxon>
        <taxon>Rodentia</taxon>
        <taxon>Myomorpha</taxon>
        <taxon>Muroidea</taxon>
        <taxon>Cricetidae</taxon>
        <taxon>Cricetinae</taxon>
        <taxon>Cricetulus</taxon>
    </lineage>
</organism>
<dbReference type="EMBL" id="JH002485">
    <property type="protein sequence ID" value="EGW12821.1"/>
    <property type="molecule type" value="Genomic_DNA"/>
</dbReference>
<reference evidence="2" key="1">
    <citation type="journal article" date="2011" name="Nat. Biotechnol.">
        <title>The genomic sequence of the Chinese hamster ovary (CHO)-K1 cell line.</title>
        <authorList>
            <person name="Xu X."/>
            <person name="Nagarajan H."/>
            <person name="Lewis N.E."/>
            <person name="Pan S."/>
            <person name="Cai Z."/>
            <person name="Liu X."/>
            <person name="Chen W."/>
            <person name="Xie M."/>
            <person name="Wang W."/>
            <person name="Hammond S."/>
            <person name="Andersen M.R."/>
            <person name="Neff N."/>
            <person name="Passarelli B."/>
            <person name="Koh W."/>
            <person name="Fan H.C."/>
            <person name="Wang J."/>
            <person name="Gui Y."/>
            <person name="Lee K.H."/>
            <person name="Betenbaugh M.J."/>
            <person name="Quake S.R."/>
            <person name="Famili I."/>
            <person name="Palsson B.O."/>
            <person name="Wang J."/>
        </authorList>
    </citation>
    <scope>NUCLEOTIDE SEQUENCE [LARGE SCALE GENOMIC DNA]</scope>
    <source>
        <strain evidence="2">CHO K1 cell line</strain>
    </source>
</reference>
<dbReference type="Proteomes" id="UP000001075">
    <property type="component" value="Unassembled WGS sequence"/>
</dbReference>
<evidence type="ECO:0000313" key="1">
    <source>
        <dbReference type="EMBL" id="EGW12821.1"/>
    </source>
</evidence>
<name>G3IFZ8_CRIGR</name>
<dbReference type="AlphaFoldDB" id="G3IFZ8"/>
<sequence>MALKILLTELLNCYRLNCTHVKIWRIILLCTHKHSMMMTKMLLGISEREYL</sequence>
<evidence type="ECO:0000313" key="2">
    <source>
        <dbReference type="Proteomes" id="UP000001075"/>
    </source>
</evidence>
<proteinExistence type="predicted"/>
<protein>
    <submittedName>
        <fullName evidence="1">Uncharacterized protein</fullName>
    </submittedName>
</protein>